<evidence type="ECO:0000259" key="4">
    <source>
        <dbReference type="PROSITE" id="PS50102"/>
    </source>
</evidence>
<dbReference type="Gene3D" id="1.25.40.10">
    <property type="entry name" value="Tetratricopeptide repeat domain"/>
    <property type="match status" value="1"/>
</dbReference>
<feature type="domain" description="RRM" evidence="4">
    <location>
        <begin position="619"/>
        <end position="698"/>
    </location>
</feature>
<feature type="domain" description="RRM" evidence="4">
    <location>
        <begin position="711"/>
        <end position="793"/>
    </location>
</feature>
<dbReference type="EMBL" id="CP034457">
    <property type="protein sequence ID" value="QBM87258.1"/>
    <property type="molecule type" value="Genomic_DNA"/>
</dbReference>
<dbReference type="InterPro" id="IPR035979">
    <property type="entry name" value="RBD_domain_sf"/>
</dbReference>
<keyword evidence="6" id="KW-1185">Reference proteome</keyword>
<dbReference type="PROSITE" id="PS50102">
    <property type="entry name" value="RRM"/>
    <property type="match status" value="3"/>
</dbReference>
<evidence type="ECO:0000256" key="2">
    <source>
        <dbReference type="PROSITE-ProRule" id="PRU00176"/>
    </source>
</evidence>
<feature type="compositionally biased region" description="Polar residues" evidence="3">
    <location>
        <begin position="494"/>
        <end position="503"/>
    </location>
</feature>
<evidence type="ECO:0000313" key="5">
    <source>
        <dbReference type="EMBL" id="QBM87258.1"/>
    </source>
</evidence>
<dbReference type="InterPro" id="IPR031766">
    <property type="entry name" value="RRM_occluded"/>
</dbReference>
<dbReference type="InterPro" id="IPR052462">
    <property type="entry name" value="SLIRP/GR-RBP-like"/>
</dbReference>
<evidence type="ECO:0000313" key="6">
    <source>
        <dbReference type="Proteomes" id="UP000292447"/>
    </source>
</evidence>
<dbReference type="Proteomes" id="UP000292447">
    <property type="component" value="Chromosome II"/>
</dbReference>
<dbReference type="STRING" id="2163413.A0A4P6XML6"/>
<dbReference type="Pfam" id="PF16842">
    <property type="entry name" value="RRM_occluded"/>
    <property type="match status" value="1"/>
</dbReference>
<dbReference type="Pfam" id="PF00076">
    <property type="entry name" value="RRM_1"/>
    <property type="match status" value="1"/>
</dbReference>
<sequence>MDANSHKTEALIRAEAALREPVSYSTEAACHEVLQFAKAQKCEDTALIWKVKNRVIPLAPAEIIRWEAAIEREFSGESAISEKRLMYETIATQYPTVEYISKSLDFGEITTKKLQNAYLKCKDDFMNGQVIFDRLVSSLVSEENWLAAHMLYEARLQIPHMQLNETYSDFSRFVSEHFQNEYTQIMRHASKVLRLTERSQRYYEMLEQKIASDPDSPQPWEDYITQVHKYADKRQPNYSVLSVFYRSLFAGSRCKVGEQLWRDLWLMAIDLVRESPSIPRSESVNLSRLFAHSYPDDIRAYAERASIATSFAEVREVNFRFIGSKHFFRMDHETVSVIKLLITRMYHLHASNQASLDTFLDELRFTGYERCTNMEVAQFCLRILESFDTPAATHDIMNILQRLVSDMPLRADALTTAIDVYDRRGLKRQANYLIAEIESHIWLVDHPWATFSRIDTYLRWNSSPKDHDIVTARLNKMNRKILEFERTEKDQKIDGNTGNSTPTVRKRKAVQPQEETESPERKKVTVEQTKTAAEPVRSREQFRVKLWPLAPEVTNDDIQDFLAGYAVPLSITITEISDKIADRFAVIECSSEQEVLSCLTRQYKDLSGVPVNIARIFGNTVWATNYPLGYNSDDIESMIFELSGIKPIAIRLPSQREDKERRFFYADFADDTSAALVREKLNGQVIDGHELQAEISNPTLKKSRDVAPPARQIHLHNLNFKKTTENTLRQYFLKCGDVAGIHIPLSDANKEKGFINNGFAFITFATEAAASEALALGKAEIDDRQIDISAVKPKRQTDKPATEFNDQRTITVHNVHETVSETQLRKYLDDKVGPVTKVTLKPSKRMALVEFQTVKDAGNAGFSLEGVTFEDLVLRIGPKKDFFQEEKTVKVPGMVPPMLMRRKRK</sequence>
<feature type="region of interest" description="Disordered" evidence="3">
    <location>
        <begin position="488"/>
        <end position="532"/>
    </location>
</feature>
<dbReference type="Gene3D" id="3.30.70.330">
    <property type="match status" value="3"/>
</dbReference>
<keyword evidence="1 2" id="KW-0694">RNA-binding</keyword>
<dbReference type="PANTHER" id="PTHR48027">
    <property type="entry name" value="HETEROGENEOUS NUCLEAR RIBONUCLEOPROTEIN 87F-RELATED"/>
    <property type="match status" value="1"/>
</dbReference>
<name>A0A4P6XML6_9ASCO</name>
<protein>
    <submittedName>
        <fullName evidence="5">RNA recognition RRM, RBD, or RNP domain</fullName>
    </submittedName>
</protein>
<dbReference type="AlphaFoldDB" id="A0A4P6XML6"/>
<dbReference type="SUPFAM" id="SSF54928">
    <property type="entry name" value="RNA-binding domain, RBD"/>
    <property type="match status" value="2"/>
</dbReference>
<reference evidence="6" key="1">
    <citation type="submission" date="2019-03" db="EMBL/GenBank/DDBJ databases">
        <title>Snf2 controls pulcherriminic acid biosynthesis and connects pigmentation and antifungal activity of the yeast Metschnikowia pulcherrima.</title>
        <authorList>
            <person name="Gore-Lloyd D."/>
            <person name="Sumann I."/>
            <person name="Brachmann A.O."/>
            <person name="Schneeberger K."/>
            <person name="Ortiz-Merino R.A."/>
            <person name="Moreno-Beltran M."/>
            <person name="Schlaefli M."/>
            <person name="Kirner P."/>
            <person name="Santos Kron A."/>
            <person name="Wolfe K.H."/>
            <person name="Piel J."/>
            <person name="Ahrens C.H."/>
            <person name="Henk D."/>
            <person name="Freimoser F.M."/>
        </authorList>
    </citation>
    <scope>NUCLEOTIDE SEQUENCE [LARGE SCALE GENOMIC DNA]</scope>
    <source>
        <strain evidence="6">APC 1.2</strain>
    </source>
</reference>
<dbReference type="CDD" id="cd12299">
    <property type="entry name" value="RRM4_Prp24"/>
    <property type="match status" value="1"/>
</dbReference>
<evidence type="ECO:0000256" key="3">
    <source>
        <dbReference type="SAM" id="MobiDB-lite"/>
    </source>
</evidence>
<feature type="domain" description="RRM" evidence="4">
    <location>
        <begin position="808"/>
        <end position="881"/>
    </location>
</feature>
<dbReference type="InterPro" id="IPR012677">
    <property type="entry name" value="Nucleotide-bd_a/b_plait_sf"/>
</dbReference>
<dbReference type="SMART" id="SM00360">
    <property type="entry name" value="RRM"/>
    <property type="match status" value="4"/>
</dbReference>
<evidence type="ECO:0000256" key="1">
    <source>
        <dbReference type="ARBA" id="ARBA00022884"/>
    </source>
</evidence>
<dbReference type="GO" id="GO:0003723">
    <property type="term" value="F:RNA binding"/>
    <property type="evidence" value="ECO:0007669"/>
    <property type="project" value="UniProtKB-UniRule"/>
</dbReference>
<proteinExistence type="predicted"/>
<accession>A0A4P6XML6</accession>
<dbReference type="InterPro" id="IPR000504">
    <property type="entry name" value="RRM_dom"/>
</dbReference>
<organism evidence="5 6">
    <name type="scientific">Metschnikowia aff. pulcherrima</name>
    <dbReference type="NCBI Taxonomy" id="2163413"/>
    <lineage>
        <taxon>Eukaryota</taxon>
        <taxon>Fungi</taxon>
        <taxon>Dikarya</taxon>
        <taxon>Ascomycota</taxon>
        <taxon>Saccharomycotina</taxon>
        <taxon>Pichiomycetes</taxon>
        <taxon>Metschnikowiaceae</taxon>
        <taxon>Metschnikowia</taxon>
    </lineage>
</organism>
<dbReference type="SUPFAM" id="SSF48452">
    <property type="entry name" value="TPR-like"/>
    <property type="match status" value="1"/>
</dbReference>
<dbReference type="InterPro" id="IPR011990">
    <property type="entry name" value="TPR-like_helical_dom_sf"/>
</dbReference>
<gene>
    <name evidence="5" type="primary">MPUL0B04580</name>
    <name evidence="5" type="ORF">METSCH_B04580</name>
</gene>